<proteinExistence type="predicted"/>
<dbReference type="EMBL" id="JAVHNR010000012">
    <property type="protein sequence ID" value="KAK6330034.1"/>
    <property type="molecule type" value="Genomic_DNA"/>
</dbReference>
<feature type="region of interest" description="Disordered" evidence="1">
    <location>
        <begin position="1410"/>
        <end position="1486"/>
    </location>
</feature>
<accession>A0AAN8MM07</accession>
<dbReference type="Proteomes" id="UP001313282">
    <property type="component" value="Unassembled WGS sequence"/>
</dbReference>
<feature type="compositionally biased region" description="Polar residues" evidence="1">
    <location>
        <begin position="1685"/>
        <end position="1695"/>
    </location>
</feature>
<feature type="compositionally biased region" description="Basic residues" evidence="1">
    <location>
        <begin position="771"/>
        <end position="784"/>
    </location>
</feature>
<feature type="compositionally biased region" description="Polar residues" evidence="1">
    <location>
        <begin position="1420"/>
        <end position="1448"/>
    </location>
</feature>
<feature type="compositionally biased region" description="Polar residues" evidence="1">
    <location>
        <begin position="913"/>
        <end position="923"/>
    </location>
</feature>
<feature type="compositionally biased region" description="Pro residues" evidence="1">
    <location>
        <begin position="1701"/>
        <end position="1710"/>
    </location>
</feature>
<feature type="compositionally biased region" description="Basic and acidic residues" evidence="1">
    <location>
        <begin position="951"/>
        <end position="966"/>
    </location>
</feature>
<evidence type="ECO:0000313" key="2">
    <source>
        <dbReference type="EMBL" id="KAK6330034.1"/>
    </source>
</evidence>
<feature type="compositionally biased region" description="Basic and acidic residues" evidence="1">
    <location>
        <begin position="2005"/>
        <end position="2014"/>
    </location>
</feature>
<feature type="compositionally biased region" description="Polar residues" evidence="1">
    <location>
        <begin position="1506"/>
        <end position="1518"/>
    </location>
</feature>
<name>A0AAN8MM07_9PEZI</name>
<feature type="region of interest" description="Disordered" evidence="1">
    <location>
        <begin position="1174"/>
        <end position="1203"/>
    </location>
</feature>
<feature type="compositionally biased region" description="Polar residues" evidence="1">
    <location>
        <begin position="1798"/>
        <end position="1815"/>
    </location>
</feature>
<organism evidence="2 3">
    <name type="scientific">Orbilia javanica</name>
    <dbReference type="NCBI Taxonomy" id="47235"/>
    <lineage>
        <taxon>Eukaryota</taxon>
        <taxon>Fungi</taxon>
        <taxon>Dikarya</taxon>
        <taxon>Ascomycota</taxon>
        <taxon>Pezizomycotina</taxon>
        <taxon>Orbiliomycetes</taxon>
        <taxon>Orbiliales</taxon>
        <taxon>Orbiliaceae</taxon>
        <taxon>Orbilia</taxon>
    </lineage>
</organism>
<feature type="compositionally biased region" description="Polar residues" evidence="1">
    <location>
        <begin position="787"/>
        <end position="797"/>
    </location>
</feature>
<feature type="region of interest" description="Disordered" evidence="1">
    <location>
        <begin position="1562"/>
        <end position="2161"/>
    </location>
</feature>
<feature type="region of interest" description="Disordered" evidence="1">
    <location>
        <begin position="1241"/>
        <end position="1272"/>
    </location>
</feature>
<sequence length="2267" mass="248882">MAAPSSYRSIEYWEPFATSVALNLYETVRPSKYLNALLLNGNLSDALHTVNCIVKEFGKELGNAKDKFDLNFTLCNDDPYKLARDLVMIHVLLHETVVNGLPKETSWDIYFNPLIAKKSSQVLQYHIHILSRVTDSLKEWQSCGLSKTVHIGSAATLKELNRVFKRYEGLILDNDQVKKVDEKMKGVILGENKITDGWKKYFSDIDWAENEVQAKMERAVKLLHRNYWNLGRLGPPIEDRKDLFLNQLFLLSPTGDFKRADFGMNPLVAFKKCGDIHIKYMAKDGPSIIPGPQDESSYQREMDEILLACMDEFVEWGNSLRIAAVSYQRVKITVTLSDPMEYLHEVRRLEPPNSAVATAKIIEEIYSPNSEEGMFDSPSDLTYTTIEARYAVTRLGYWNLVLGAIPVLDSPGGLLIVDKTITQADDFMVPVSELFGVDEDTICTLFGFHAVPEDDPHHKYLVKTFGVSDLQLFQNGRYGFTDPGTWDFDLRVNHAKLEFEYQEIVYVITRICASLFHYGFPWHWKNTAATFSLMIYSLKSQHNGPFDWPSVARDVRIAFGGEVLRSDEFWVHQHIHGFAPDKVWQCHDEETKIEEERRIVCITLFIPNAKLQQLNDAIQAQRRDDRRKDIDPFFQVVLGHPWRYELKGCDGHLYRNIRVSHGTLIDPNGFKNYPQAENYFGVYTGAPVLKCVRDGWSLPSKGWTALSFLTGLGLREWGLKAVDYEVILKNGFAEDQPLLVVQTGVLFDDYEKDVMCFSRTFPVLIEDRKSKNSKKMRKKKKKRKSQGDPSSNVQSIENLGEDAKEEDTKDDMKKGEAKEEEGKGDAESDGQVEKPVGYVLIGGRPDEKSVFLQTKQGFNLRLYGRGADKNGPDANKDGFEANTDGFEANKDGDSDAESSRTLSAAGSDVGISVDSQDATNPQRHNMGLDGTDDREDTVDSTLSKNEAAVAGDRKKPPTDENRKPEGSKYWGSGGSMPKIPEAPGPSERGYRRYSSRYSSRASNWRSKETSWRGNISKIPEQPVGVPTAPATNPNPAAPDYPNEIPSSEISKRGDGVEQPRALSGGEPGLSEVEAGDLYLDILKLDILGDDLAKDPVLVEVLKLDILGDDEPFEEGLWGEDGKFLIHQERGEAISQQEGVDRTSPRKEAYQPTASITNSSIVEPLHETGLKKETALKSSEKPVGPAVVEPSNTDSTKTVDQPRHTCQVLPEGDSVLLEARSPTEVSVAHMLCEMALGEGLERSCSDPVTEPPVGTLEESEATKIQKNGEQAYPQDLAKGESKELQEDGRQLDPLGKVTGELLDLVPEASTTGLGRIMDLRASTSNRELPVSRKITVVPTRYTVERRLKKNLLTPPRFAPNFEDIEEEDIGKGKKAVYNAESEGQEGQELWRYFSKLSWGSRKSSAPLSLPLDLQKSAGPPGNNSLSSAGISDKNLQTGTTAGLDVQSTDGPRIQNEDVSREATPASDVSALSTTGSARRERKKQRALGYYRQTKAVKKAQAAASKQLPGSVSNPTQNTASEPVEAVASEIVHTTVTGPVQAPVSGPVRAQIPKPMAQSTALGRIQTNRPAGSPQGTPRGATTARGVLRKTPQDVLEMATKRKNISAEGSKGAPWKGTTGTRRPVKSSQRTPIPDKKSSSQPTPTTREDLQPAANDIPAQTEEGSSNRLVAGAGAPVQKTSGEAERSTSSISKSDTPLSRAISPPPDTPPQPSSSISESIATKAKRPAETSAGVAKTTLKRDTLAKPPQDVSQQTTAGKSNEVEATLGDDPDNEKGSQFRKGLSARQYKKLFGKRPQANVPDQISQDTAEGTTQQGAQEEASGVESRVESEVETQEESRDGMPGTDAERIPEGTSKDIPKAIPEKVPDAIPEETSQGTPPRAGRNLEKGARQARSGSAPPGVAQGGSGEFPTESPREPAREALGTTPPLDPQSALPTETWEMIQASQRQLLKQHRARGKKKTEREAGEEPQDETTVGILEAIAKLFPSEAPSEEAQLQYWERPSQSTRDEPWEVVKKGPRPAALKSPVDASKEESQEAVDEMLEELFQGNPNKAPGEDEAQGKDLTNDSDGSAQDSGPEDAKETIKVTGTKSNKKKKKKGKRKINTKSAGTAGRSDDESWYVGGQAESQEPQATTKPLEPPVPKDPGQIDKADDGGTTATKTRPMTVPVIPKTKLRFDGAFRRIISRTATIEIAQLMASGLTDNGDLATIDDMPVDEMIVSTGIRGLYYFKIPMMTEFALVSIPGAKGLPDSIKWMGISGIEIRFITPG</sequence>
<gene>
    <name evidence="2" type="ORF">TWF718_003462</name>
</gene>
<keyword evidence="3" id="KW-1185">Reference proteome</keyword>
<feature type="compositionally biased region" description="Basic residues" evidence="1">
    <location>
        <begin position="1949"/>
        <end position="1959"/>
    </location>
</feature>
<feature type="compositionally biased region" description="Polar residues" evidence="1">
    <location>
        <begin position="1189"/>
        <end position="1198"/>
    </location>
</feature>
<feature type="compositionally biased region" description="Polar residues" evidence="1">
    <location>
        <begin position="2124"/>
        <end position="2133"/>
    </location>
</feature>
<feature type="compositionally biased region" description="Basic residues" evidence="1">
    <location>
        <begin position="2090"/>
        <end position="2103"/>
    </location>
</feature>
<feature type="compositionally biased region" description="Polar residues" evidence="1">
    <location>
        <begin position="1748"/>
        <end position="1757"/>
    </location>
</feature>
<feature type="region of interest" description="Disordered" evidence="1">
    <location>
        <begin position="1499"/>
        <end position="1518"/>
    </location>
</feature>
<protein>
    <submittedName>
        <fullName evidence="2">Uncharacterized protein</fullName>
    </submittedName>
</protein>
<evidence type="ECO:0000256" key="1">
    <source>
        <dbReference type="SAM" id="MobiDB-lite"/>
    </source>
</evidence>
<feature type="region of interest" description="Disordered" evidence="1">
    <location>
        <begin position="770"/>
        <end position="831"/>
    </location>
</feature>
<feature type="compositionally biased region" description="Basic and acidic residues" evidence="1">
    <location>
        <begin position="1824"/>
        <end position="1865"/>
    </location>
</feature>
<feature type="compositionally biased region" description="Basic and acidic residues" evidence="1">
    <location>
        <begin position="806"/>
        <end position="826"/>
    </location>
</feature>
<feature type="compositionally biased region" description="Low complexity" evidence="1">
    <location>
        <begin position="995"/>
        <end position="1004"/>
    </location>
</feature>
<reference evidence="2 3" key="1">
    <citation type="submission" date="2019-10" db="EMBL/GenBank/DDBJ databases">
        <authorList>
            <person name="Palmer J.M."/>
        </authorList>
    </citation>
    <scope>NUCLEOTIDE SEQUENCE [LARGE SCALE GENOMIC DNA]</scope>
    <source>
        <strain evidence="2 3">TWF718</strain>
    </source>
</reference>
<feature type="compositionally biased region" description="Basic and acidic residues" evidence="1">
    <location>
        <begin position="866"/>
        <end position="879"/>
    </location>
</feature>
<evidence type="ECO:0000313" key="3">
    <source>
        <dbReference type="Proteomes" id="UP001313282"/>
    </source>
</evidence>
<feature type="compositionally biased region" description="Polar residues" evidence="1">
    <location>
        <begin position="1616"/>
        <end position="1629"/>
    </location>
</feature>
<feature type="compositionally biased region" description="Polar residues" evidence="1">
    <location>
        <begin position="1562"/>
        <end position="1574"/>
    </location>
</feature>
<feature type="region of interest" description="Disordered" evidence="1">
    <location>
        <begin position="863"/>
        <end position="1069"/>
    </location>
</feature>
<comment type="caution">
    <text evidence="2">The sequence shown here is derived from an EMBL/GenBank/DDBJ whole genome shotgun (WGS) entry which is preliminary data.</text>
</comment>